<evidence type="ECO:0000256" key="3">
    <source>
        <dbReference type="RuleBase" id="RU000363"/>
    </source>
</evidence>
<organism evidence="4 5">
    <name type="scientific">Blautia pseudococcoides</name>
    <dbReference type="NCBI Taxonomy" id="1796616"/>
    <lineage>
        <taxon>Bacteria</taxon>
        <taxon>Bacillati</taxon>
        <taxon>Bacillota</taxon>
        <taxon>Clostridia</taxon>
        <taxon>Lachnospirales</taxon>
        <taxon>Lachnospiraceae</taxon>
        <taxon>Blautia</taxon>
    </lineage>
</organism>
<dbReference type="InterPro" id="IPR002347">
    <property type="entry name" value="SDR_fam"/>
</dbReference>
<dbReference type="PRINTS" id="PR00081">
    <property type="entry name" value="GDHRDH"/>
</dbReference>
<dbReference type="Gene3D" id="3.40.50.720">
    <property type="entry name" value="NAD(P)-binding Rossmann-like Domain"/>
    <property type="match status" value="1"/>
</dbReference>
<reference evidence="4" key="1">
    <citation type="submission" date="2017-04" db="EMBL/GenBank/DDBJ databases">
        <title>Complete Genome Sequences of Twelve Strains of a Stable Defined Moderately Diverse Mouse Microbiota 2 (sDMDMm2).</title>
        <authorList>
            <person name="Uchimura Y."/>
            <person name="Wyss M."/>
            <person name="Brugiroux S."/>
            <person name="Limenitakis J.P."/>
            <person name="Stecher B."/>
            <person name="McCoy K.D."/>
            <person name="Macpherson A.J."/>
        </authorList>
    </citation>
    <scope>NUCLEOTIDE SEQUENCE</scope>
    <source>
        <strain evidence="4">YL58</strain>
    </source>
</reference>
<evidence type="ECO:0000313" key="4">
    <source>
        <dbReference type="EMBL" id="ANU77888.1"/>
    </source>
</evidence>
<sequence length="256" mass="27721">MHAQDLFDISGKKAIVTGGTRGLGYGMAEGYMEAGCEVVIVGTSDSVYRVAGEFKDRGFKCHGVKGNLGDRQDIYRVFRECLEKLGGEVDILLTAHGIQRRHSAEEFPMEEWDEVIGVNLTSIFILCQESAKVMLKKGYGKIINIASMNSFFGGQTIPAYAASKGGVAQLTKELTNDWLARGINVNAIAPGYMATEMNKALMDPENPRFASISERIPAHRWGTGDDMKGAAIFLASHASDYVSGAVIPVDGGYLVK</sequence>
<dbReference type="STRING" id="1796616.A4V09_20420"/>
<evidence type="ECO:0000313" key="5">
    <source>
        <dbReference type="Proteomes" id="UP000092574"/>
    </source>
</evidence>
<dbReference type="GO" id="GO:0008206">
    <property type="term" value="P:bile acid metabolic process"/>
    <property type="evidence" value="ECO:0007669"/>
    <property type="project" value="UniProtKB-ARBA"/>
</dbReference>
<dbReference type="SUPFAM" id="SSF51735">
    <property type="entry name" value="NAD(P)-binding Rossmann-fold domains"/>
    <property type="match status" value="1"/>
</dbReference>
<evidence type="ECO:0000256" key="1">
    <source>
        <dbReference type="ARBA" id="ARBA00006484"/>
    </source>
</evidence>
<proteinExistence type="inferred from homology"/>
<dbReference type="RefSeq" id="WP_065543986.1">
    <property type="nucleotide sequence ID" value="NZ_CP015405.2"/>
</dbReference>
<comment type="similarity">
    <text evidence="1 3">Belongs to the short-chain dehydrogenases/reductases (SDR) family.</text>
</comment>
<dbReference type="KEGG" id="byl:A4V09_20420"/>
<keyword evidence="2" id="KW-0560">Oxidoreductase</keyword>
<dbReference type="EMBL" id="CP015405">
    <property type="protein sequence ID" value="ANU77888.1"/>
    <property type="molecule type" value="Genomic_DNA"/>
</dbReference>
<protein>
    <submittedName>
        <fullName evidence="4">2-deoxy-D-gluconate 3-dehydrogenase</fullName>
    </submittedName>
</protein>
<dbReference type="Proteomes" id="UP000092574">
    <property type="component" value="Chromosome"/>
</dbReference>
<keyword evidence="5" id="KW-1185">Reference proteome</keyword>
<evidence type="ECO:0000256" key="2">
    <source>
        <dbReference type="ARBA" id="ARBA00023002"/>
    </source>
</evidence>
<dbReference type="GO" id="GO:0016616">
    <property type="term" value="F:oxidoreductase activity, acting on the CH-OH group of donors, NAD or NADP as acceptor"/>
    <property type="evidence" value="ECO:0007669"/>
    <property type="project" value="TreeGrafter"/>
</dbReference>
<name>A0A1C7IFT0_9FIRM</name>
<dbReference type="FunFam" id="3.40.50.720:FF:000084">
    <property type="entry name" value="Short-chain dehydrogenase reductase"/>
    <property type="match status" value="1"/>
</dbReference>
<dbReference type="Pfam" id="PF00106">
    <property type="entry name" value="adh_short"/>
    <property type="match status" value="1"/>
</dbReference>
<dbReference type="InterPro" id="IPR036291">
    <property type="entry name" value="NAD(P)-bd_dom_sf"/>
</dbReference>
<gene>
    <name evidence="4" type="ORF">A4V09_20420</name>
</gene>
<accession>A0A1C7IFT0</accession>
<dbReference type="PANTHER" id="PTHR42760">
    <property type="entry name" value="SHORT-CHAIN DEHYDROGENASES/REDUCTASES FAMILY MEMBER"/>
    <property type="match status" value="1"/>
</dbReference>
<dbReference type="AlphaFoldDB" id="A0A1C7IFT0"/>
<dbReference type="OrthoDB" id="9803333at2"/>
<dbReference type="PANTHER" id="PTHR42760:SF5">
    <property type="entry name" value="2-DEHYDRO-3-DEOXY-D-GLUCONATE 5-DEHYDROGENASE"/>
    <property type="match status" value="1"/>
</dbReference>
<dbReference type="PRINTS" id="PR00080">
    <property type="entry name" value="SDRFAMILY"/>
</dbReference>